<evidence type="ECO:0000256" key="7">
    <source>
        <dbReference type="ARBA" id="ARBA00023244"/>
    </source>
</evidence>
<name>H0UMV6_9BACT</name>
<dbReference type="PANTHER" id="PTHR11557">
    <property type="entry name" value="PORPHOBILINOGEN DEAMINASE"/>
    <property type="match status" value="1"/>
</dbReference>
<dbReference type="GO" id="GO:0006783">
    <property type="term" value="P:heme biosynthetic process"/>
    <property type="evidence" value="ECO:0007669"/>
    <property type="project" value="TreeGrafter"/>
</dbReference>
<dbReference type="GO" id="GO:0004418">
    <property type="term" value="F:hydroxymethylbilane synthase activity"/>
    <property type="evidence" value="ECO:0007669"/>
    <property type="project" value="UniProtKB-UniRule"/>
</dbReference>
<evidence type="ECO:0000313" key="13">
    <source>
        <dbReference type="Proteomes" id="UP000005730"/>
    </source>
</evidence>
<evidence type="ECO:0000259" key="10">
    <source>
        <dbReference type="Pfam" id="PF01379"/>
    </source>
</evidence>
<comment type="catalytic activity">
    <reaction evidence="8">
        <text>4 porphobilinogen + H2O = hydroxymethylbilane + 4 NH4(+)</text>
        <dbReference type="Rhea" id="RHEA:13185"/>
        <dbReference type="ChEBI" id="CHEBI:15377"/>
        <dbReference type="ChEBI" id="CHEBI:28938"/>
        <dbReference type="ChEBI" id="CHEBI:57845"/>
        <dbReference type="ChEBI" id="CHEBI:58126"/>
        <dbReference type="EC" id="2.5.1.61"/>
    </reaction>
</comment>
<dbReference type="SUPFAM" id="SSF53850">
    <property type="entry name" value="Periplasmic binding protein-like II"/>
    <property type="match status" value="1"/>
</dbReference>
<dbReference type="SUPFAM" id="SSF54782">
    <property type="entry name" value="Porphobilinogen deaminase (hydroxymethylbilane synthase), C-terminal domain"/>
    <property type="match status" value="1"/>
</dbReference>
<dbReference type="InterPro" id="IPR022417">
    <property type="entry name" value="Porphobilin_deaminase_N"/>
</dbReference>
<evidence type="ECO:0000256" key="6">
    <source>
        <dbReference type="ARBA" id="ARBA00022679"/>
    </source>
</evidence>
<comment type="similarity">
    <text evidence="3">Belongs to the HMBS family.</text>
</comment>
<keyword evidence="13" id="KW-1185">Reference proteome</keyword>
<accession>H0UMV6</accession>
<dbReference type="Gene3D" id="3.40.190.10">
    <property type="entry name" value="Periplasmic binding protein-like II"/>
    <property type="match status" value="2"/>
</dbReference>
<organism evidence="12 13">
    <name type="scientific">Thermanaerovibrio velox DSM 12556</name>
    <dbReference type="NCBI Taxonomy" id="926567"/>
    <lineage>
        <taxon>Bacteria</taxon>
        <taxon>Thermotogati</taxon>
        <taxon>Synergistota</taxon>
        <taxon>Synergistia</taxon>
        <taxon>Synergistales</taxon>
        <taxon>Synergistaceae</taxon>
        <taxon>Thermanaerovibrio</taxon>
    </lineage>
</organism>
<dbReference type="InterPro" id="IPR036803">
    <property type="entry name" value="Porphobilinogen_deaminase_C_sf"/>
</dbReference>
<dbReference type="OrthoDB" id="9810298at2"/>
<evidence type="ECO:0000313" key="12">
    <source>
        <dbReference type="EMBL" id="EHM09251.1"/>
    </source>
</evidence>
<dbReference type="STRING" id="926567.TheveDRAFT_0062"/>
<dbReference type="PRINTS" id="PR00151">
    <property type="entry name" value="PORPHBDMNASE"/>
</dbReference>
<dbReference type="EC" id="2.5.1.61" evidence="5 9"/>
<proteinExistence type="inferred from homology"/>
<sequence>MSRFTLLTRSSPLAMAQAEMWKRHLAGAGHSVKLITCATHGDRDRRRHLACFGGFGAFVKALEERLLLGDAHGAVHSLKDVPSEQPKGLAIAAVLKRGSREDVLINLEGLSLDELPEGSVVGTSSLRRTAQVLRLRGDLKVICCRGNIQSRLSKLQEGRFDAIVLAKAGLERLDIRVPYRDLPFVTSPAQGAIALEAPEGSELFHEARRLGDRDSWLEVLAERQFLKAFGMGCAVPVAASAVLDGDIMSFKAEILSPDGSSASAVELRDKVDGEDDAAALGQRAWLKLKDSPEAREILQGALNRSAREGVCGA</sequence>
<dbReference type="AlphaFoldDB" id="H0UMV6"/>
<comment type="function">
    <text evidence="2">Tetrapolymerization of the monopyrrole PBG into the hydroxymethylbilane pre-uroporphyrinogen in several discrete steps.</text>
</comment>
<dbReference type="InterPro" id="IPR022418">
    <property type="entry name" value="Porphobilinogen_deaminase_C"/>
</dbReference>
<dbReference type="PANTHER" id="PTHR11557:SF0">
    <property type="entry name" value="PORPHOBILINOGEN DEAMINASE"/>
    <property type="match status" value="1"/>
</dbReference>
<evidence type="ECO:0000256" key="2">
    <source>
        <dbReference type="ARBA" id="ARBA00002869"/>
    </source>
</evidence>
<dbReference type="HOGENOM" id="CLU_019704_0_2_0"/>
<keyword evidence="6" id="KW-0808">Transferase</keyword>
<dbReference type="Gene3D" id="3.30.160.40">
    <property type="entry name" value="Porphobilinogen deaminase, C-terminal domain"/>
    <property type="match status" value="1"/>
</dbReference>
<evidence type="ECO:0000256" key="5">
    <source>
        <dbReference type="ARBA" id="ARBA00012655"/>
    </source>
</evidence>
<evidence type="ECO:0000256" key="3">
    <source>
        <dbReference type="ARBA" id="ARBA00005638"/>
    </source>
</evidence>
<evidence type="ECO:0000256" key="9">
    <source>
        <dbReference type="NCBIfam" id="TIGR00212"/>
    </source>
</evidence>
<evidence type="ECO:0000256" key="8">
    <source>
        <dbReference type="ARBA" id="ARBA00048169"/>
    </source>
</evidence>
<dbReference type="GO" id="GO:0005737">
    <property type="term" value="C:cytoplasm"/>
    <property type="evidence" value="ECO:0007669"/>
    <property type="project" value="UniProtKB-UniRule"/>
</dbReference>
<dbReference type="eggNOG" id="COG0181">
    <property type="taxonomic scope" value="Bacteria"/>
</dbReference>
<dbReference type="PIRSF" id="PIRSF001438">
    <property type="entry name" value="4pyrrol_synth_OHMeBilane_synth"/>
    <property type="match status" value="1"/>
</dbReference>
<feature type="domain" description="Porphobilinogen deaminase C-terminal" evidence="11">
    <location>
        <begin position="216"/>
        <end position="289"/>
    </location>
</feature>
<gene>
    <name evidence="12" type="ORF">TheveDRAFT_0062</name>
</gene>
<dbReference type="Proteomes" id="UP000005730">
    <property type="component" value="Chromosome"/>
</dbReference>
<dbReference type="RefSeq" id="WP_006582743.1">
    <property type="nucleotide sequence ID" value="NZ_CM001377.1"/>
</dbReference>
<feature type="domain" description="Porphobilinogen deaminase N-terminal" evidence="10">
    <location>
        <begin position="6"/>
        <end position="202"/>
    </location>
</feature>
<dbReference type="InterPro" id="IPR000860">
    <property type="entry name" value="HemC"/>
</dbReference>
<evidence type="ECO:0000256" key="4">
    <source>
        <dbReference type="ARBA" id="ARBA00011245"/>
    </source>
</evidence>
<keyword evidence="7" id="KW-0627">Porphyrin biosynthesis</keyword>
<reference evidence="12 13" key="1">
    <citation type="submission" date="2011-10" db="EMBL/GenBank/DDBJ databases">
        <title>The Noncontiguous Finished genome of Thermanaerovibrio velox DSM 12556.</title>
        <authorList>
            <consortium name="US DOE Joint Genome Institute (JGI-PGF)"/>
            <person name="Lucas S."/>
            <person name="Copeland A."/>
            <person name="Lapidus A."/>
            <person name="Glavina del Rio T."/>
            <person name="Dalin E."/>
            <person name="Tice H."/>
            <person name="Bruce D."/>
            <person name="Goodwin L."/>
            <person name="Pitluck S."/>
            <person name="Peters L."/>
            <person name="Mikhailova N."/>
            <person name="Teshima H."/>
            <person name="Kyrpides N."/>
            <person name="Mavromatis K."/>
            <person name="Ivanova N."/>
            <person name="Markowitz V."/>
            <person name="Cheng J.-F."/>
            <person name="Hugenholtz P."/>
            <person name="Woyke T."/>
            <person name="Wu D."/>
            <person name="Spring S."/>
            <person name="Brambilla E.-M."/>
            <person name="Klenk H.-P."/>
            <person name="Eisen J.A."/>
        </authorList>
    </citation>
    <scope>NUCLEOTIDE SEQUENCE [LARGE SCALE GENOMIC DNA]</scope>
    <source>
        <strain evidence="12 13">DSM 12556</strain>
    </source>
</reference>
<evidence type="ECO:0000259" key="11">
    <source>
        <dbReference type="Pfam" id="PF03900"/>
    </source>
</evidence>
<evidence type="ECO:0000256" key="1">
    <source>
        <dbReference type="ARBA" id="ARBA00001916"/>
    </source>
</evidence>
<dbReference type="EMBL" id="CM001377">
    <property type="protein sequence ID" value="EHM09251.1"/>
    <property type="molecule type" value="Genomic_DNA"/>
</dbReference>
<dbReference type="FunFam" id="3.40.190.10:FF:000005">
    <property type="entry name" value="Porphobilinogen deaminase"/>
    <property type="match status" value="1"/>
</dbReference>
<comment type="cofactor">
    <cofactor evidence="1">
        <name>dipyrromethane</name>
        <dbReference type="ChEBI" id="CHEBI:60342"/>
    </cofactor>
</comment>
<dbReference type="NCBIfam" id="TIGR00212">
    <property type="entry name" value="hemC"/>
    <property type="match status" value="1"/>
</dbReference>
<protein>
    <recommendedName>
        <fullName evidence="5 9">Hydroxymethylbilane synthase</fullName>
        <ecNumber evidence="5 9">2.5.1.61</ecNumber>
    </recommendedName>
</protein>
<dbReference type="Pfam" id="PF01379">
    <property type="entry name" value="Porphobil_deam"/>
    <property type="match status" value="1"/>
</dbReference>
<dbReference type="Pfam" id="PF03900">
    <property type="entry name" value="Porphobil_deamC"/>
    <property type="match status" value="1"/>
</dbReference>
<comment type="subunit">
    <text evidence="4">Monomer.</text>
</comment>